<keyword evidence="5" id="KW-1185">Reference proteome</keyword>
<dbReference type="InterPro" id="IPR016032">
    <property type="entry name" value="Sig_transdc_resp-reg_C-effctor"/>
</dbReference>
<dbReference type="Gene3D" id="1.10.10.10">
    <property type="entry name" value="Winged helix-like DNA-binding domain superfamily/Winged helix DNA-binding domain"/>
    <property type="match status" value="1"/>
</dbReference>
<evidence type="ECO:0000259" key="2">
    <source>
        <dbReference type="Pfam" id="PF00196"/>
    </source>
</evidence>
<dbReference type="Gene3D" id="3.30.450.20">
    <property type="entry name" value="PAS domain"/>
    <property type="match status" value="1"/>
</dbReference>
<protein>
    <submittedName>
        <fullName evidence="4">Similar to transcriptional regulator</fullName>
    </submittedName>
</protein>
<dbReference type="GO" id="GO:0003677">
    <property type="term" value="F:DNA binding"/>
    <property type="evidence" value="ECO:0007669"/>
    <property type="project" value="UniProtKB-KW"/>
</dbReference>
<accession>A0A068QYG6</accession>
<dbReference type="SUPFAM" id="SSF46894">
    <property type="entry name" value="C-terminal effector domain of the bipartite response regulators"/>
    <property type="match status" value="1"/>
</dbReference>
<dbReference type="GO" id="GO:0006355">
    <property type="term" value="P:regulation of DNA-templated transcription"/>
    <property type="evidence" value="ECO:0007669"/>
    <property type="project" value="InterPro"/>
</dbReference>
<feature type="domain" description="HTH luxR-type" evidence="2">
    <location>
        <begin position="149"/>
        <end position="196"/>
    </location>
</feature>
<dbReference type="HOGENOM" id="CLU_075576_1_0_6"/>
<dbReference type="InterPro" id="IPR035965">
    <property type="entry name" value="PAS-like_dom_sf"/>
</dbReference>
<dbReference type="STRING" id="1354304.XPG1_0437"/>
<reference evidence="4 5" key="1">
    <citation type="submission" date="2013-07" db="EMBL/GenBank/DDBJ databases">
        <authorList>
            <person name="Genoscope - CEA"/>
        </authorList>
    </citation>
    <scope>NUCLEOTIDE SEQUENCE [LARGE SCALE GENOMIC DNA]</scope>
    <source>
        <strain evidence="4 5">G6</strain>
    </source>
</reference>
<dbReference type="Pfam" id="PF00196">
    <property type="entry name" value="GerE"/>
    <property type="match status" value="1"/>
</dbReference>
<gene>
    <name evidence="4" type="ORF">XPG1_0437</name>
</gene>
<proteinExistence type="predicted"/>
<name>A0A068QYG6_9GAMM</name>
<dbReference type="InterPro" id="IPR036388">
    <property type="entry name" value="WH-like_DNA-bd_sf"/>
</dbReference>
<feature type="domain" description="PAS fold-4" evidence="3">
    <location>
        <begin position="15"/>
        <end position="124"/>
    </location>
</feature>
<keyword evidence="1" id="KW-0238">DNA-binding</keyword>
<dbReference type="KEGG" id="xpo:XPG1_0437"/>
<evidence type="ECO:0000256" key="1">
    <source>
        <dbReference type="ARBA" id="ARBA00023125"/>
    </source>
</evidence>
<evidence type="ECO:0000313" key="5">
    <source>
        <dbReference type="Proteomes" id="UP000032735"/>
    </source>
</evidence>
<dbReference type="Pfam" id="PF08448">
    <property type="entry name" value="PAS_4"/>
    <property type="match status" value="1"/>
</dbReference>
<organism evidence="4 5">
    <name type="scientific">Xenorhabdus poinarii G6</name>
    <dbReference type="NCBI Taxonomy" id="1354304"/>
    <lineage>
        <taxon>Bacteria</taxon>
        <taxon>Pseudomonadati</taxon>
        <taxon>Pseudomonadota</taxon>
        <taxon>Gammaproteobacteria</taxon>
        <taxon>Enterobacterales</taxon>
        <taxon>Morganellaceae</taxon>
        <taxon>Xenorhabdus</taxon>
    </lineage>
</organism>
<dbReference type="InterPro" id="IPR013656">
    <property type="entry name" value="PAS_4"/>
</dbReference>
<evidence type="ECO:0000313" key="4">
    <source>
        <dbReference type="EMBL" id="CDG20092.1"/>
    </source>
</evidence>
<dbReference type="SUPFAM" id="SSF55785">
    <property type="entry name" value="PYP-like sensor domain (PAS domain)"/>
    <property type="match status" value="1"/>
</dbReference>
<dbReference type="AlphaFoldDB" id="A0A068QYG6"/>
<dbReference type="InterPro" id="IPR000792">
    <property type="entry name" value="Tscrpt_reg_LuxR_C"/>
</dbReference>
<sequence>MNKSNNITPQLIHMWEKSADPWGAKDHQSKFIYANPAFYQLLDLPEHFDITGLNIGDLPSPIAGYEKEFGRQEQKVIQTTQRVTSMEIHPFGKHQINQIYLCDKYPLYDDHGDCIGITFHMYKVPNFSTAYYYDQAMPATLELTFPSNILTQTEWEILFLLLRSLDEKSIGKELMLNTEDVIHHIQSIYQKFNISRQEDLKPFCKTHQFDHYLPERFIAVGSKEIN</sequence>
<dbReference type="RefSeq" id="WP_366300789.1">
    <property type="nucleotide sequence ID" value="NZ_FO704551.1"/>
</dbReference>
<dbReference type="EMBL" id="FO704551">
    <property type="protein sequence ID" value="CDG20092.1"/>
    <property type="molecule type" value="Genomic_DNA"/>
</dbReference>
<dbReference type="Proteomes" id="UP000032735">
    <property type="component" value="Chromosome"/>
</dbReference>
<evidence type="ECO:0000259" key="3">
    <source>
        <dbReference type="Pfam" id="PF08448"/>
    </source>
</evidence>